<dbReference type="EMBL" id="MT144003">
    <property type="protein sequence ID" value="QJA46123.1"/>
    <property type="molecule type" value="Genomic_DNA"/>
</dbReference>
<organism evidence="1">
    <name type="scientific">viral metagenome</name>
    <dbReference type="NCBI Taxonomy" id="1070528"/>
    <lineage>
        <taxon>unclassified sequences</taxon>
        <taxon>metagenomes</taxon>
        <taxon>organismal metagenomes</taxon>
    </lineage>
</organism>
<evidence type="ECO:0000313" key="2">
    <source>
        <dbReference type="EMBL" id="QJH95024.1"/>
    </source>
</evidence>
<name>A0A6H1ZDY2_9ZZZZ</name>
<evidence type="ECO:0000313" key="1">
    <source>
        <dbReference type="EMBL" id="QJA46123.1"/>
    </source>
</evidence>
<dbReference type="AlphaFoldDB" id="A0A6H1ZDY2"/>
<protein>
    <submittedName>
        <fullName evidence="1">Uncharacterized protein</fullName>
    </submittedName>
</protein>
<sequence>MKPLRQYVRDVQLLEAQATEKTGQRFLMIDWTEFFSKRGDAYIDLIVKRMEIDIAPEVLMAAVIGRKLSKVIEGATG</sequence>
<accession>A0A6H1ZDY2</accession>
<dbReference type="EMBL" id="MT144611">
    <property type="protein sequence ID" value="QJH95024.1"/>
    <property type="molecule type" value="Genomic_DNA"/>
</dbReference>
<proteinExistence type="predicted"/>
<gene>
    <name evidence="1" type="ORF">TM448A00317_0025</name>
    <name evidence="2" type="ORF">TM448B00343_0030</name>
</gene>
<reference evidence="1" key="1">
    <citation type="submission" date="2020-03" db="EMBL/GenBank/DDBJ databases">
        <title>The deep terrestrial virosphere.</title>
        <authorList>
            <person name="Holmfeldt K."/>
            <person name="Nilsson E."/>
            <person name="Simone D."/>
            <person name="Lopez-Fernandez M."/>
            <person name="Wu X."/>
            <person name="de Brujin I."/>
            <person name="Lundin D."/>
            <person name="Andersson A."/>
            <person name="Bertilsson S."/>
            <person name="Dopson M."/>
        </authorList>
    </citation>
    <scope>NUCLEOTIDE SEQUENCE</scope>
    <source>
        <strain evidence="1">TM448A00317</strain>
        <strain evidence="2">TM448B00343</strain>
    </source>
</reference>